<proteinExistence type="predicted"/>
<accession>A0A147EQL6</accession>
<dbReference type="EMBL" id="LDRK01000018">
    <property type="protein sequence ID" value="KTR86528.1"/>
    <property type="molecule type" value="Genomic_DNA"/>
</dbReference>
<dbReference type="OrthoDB" id="5193525at2"/>
<evidence type="ECO:0008006" key="3">
    <source>
        <dbReference type="Google" id="ProtNLM"/>
    </source>
</evidence>
<sequence length="81" mass="9225">MSGIATPSLTLGGAPERRFECSRAGCREEAPWAILWRNPKIHGPERRKTWLACDEHRETLYAFLEARSFPLEVRAVGELDD</sequence>
<keyword evidence="2" id="KW-1185">Reference proteome</keyword>
<dbReference type="RefSeq" id="WP_058593268.1">
    <property type="nucleotide sequence ID" value="NZ_LDRK01000018.1"/>
</dbReference>
<dbReference type="PATRIC" id="fig|1079994.3.peg.785"/>
<comment type="caution">
    <text evidence="1">The sequence shown here is derived from an EMBL/GenBank/DDBJ whole genome shotgun (WGS) entry which is preliminary data.</text>
</comment>
<dbReference type="Proteomes" id="UP000070810">
    <property type="component" value="Unassembled WGS sequence"/>
</dbReference>
<evidence type="ECO:0000313" key="1">
    <source>
        <dbReference type="EMBL" id="KTR86528.1"/>
    </source>
</evidence>
<dbReference type="AlphaFoldDB" id="A0A147EQL6"/>
<evidence type="ECO:0000313" key="2">
    <source>
        <dbReference type="Proteomes" id="UP000070810"/>
    </source>
</evidence>
<reference evidence="1 2" key="1">
    <citation type="journal article" date="2016" name="Front. Microbiol.">
        <title>Genomic Resource of Rice Seed Associated Bacteria.</title>
        <authorList>
            <person name="Midha S."/>
            <person name="Bansal K."/>
            <person name="Sharma S."/>
            <person name="Kumar N."/>
            <person name="Patil P.P."/>
            <person name="Chaudhry V."/>
            <person name="Patil P.B."/>
        </authorList>
    </citation>
    <scope>NUCLEOTIDE SEQUENCE [LARGE SCALE GENOMIC DNA]</scope>
    <source>
        <strain evidence="1 2">NS354</strain>
    </source>
</reference>
<organism evidence="1 2">
    <name type="scientific">Leucobacter chromiiresistens</name>
    <dbReference type="NCBI Taxonomy" id="1079994"/>
    <lineage>
        <taxon>Bacteria</taxon>
        <taxon>Bacillati</taxon>
        <taxon>Actinomycetota</taxon>
        <taxon>Actinomycetes</taxon>
        <taxon>Micrococcales</taxon>
        <taxon>Microbacteriaceae</taxon>
        <taxon>Leucobacter</taxon>
    </lineage>
</organism>
<gene>
    <name evidence="1" type="ORF">NS354_03745</name>
</gene>
<name>A0A147EQL6_9MICO</name>
<protein>
    <recommendedName>
        <fullName evidence="3">Acetone carboxylase</fullName>
    </recommendedName>
</protein>